<dbReference type="Gene3D" id="1.10.10.60">
    <property type="entry name" value="Homeodomain-like"/>
    <property type="match status" value="1"/>
</dbReference>
<dbReference type="InterPro" id="IPR001356">
    <property type="entry name" value="HD"/>
</dbReference>
<evidence type="ECO:0000313" key="11">
    <source>
        <dbReference type="EMBL" id="PHH58698.1"/>
    </source>
</evidence>
<feature type="compositionally biased region" description="Low complexity" evidence="9">
    <location>
        <begin position="56"/>
        <end position="75"/>
    </location>
</feature>
<reference evidence="11 12" key="1">
    <citation type="submission" date="2017-06" db="EMBL/GenBank/DDBJ databases">
        <title>Ant-infecting Ophiocordyceps genomes reveal a high diversity of potential behavioral manipulation genes and a possible major role for enterotoxins.</title>
        <authorList>
            <person name="De Bekker C."/>
            <person name="Evans H.C."/>
            <person name="Brachmann A."/>
            <person name="Hughes D.P."/>
        </authorList>
    </citation>
    <scope>NUCLEOTIDE SEQUENCE [LARGE SCALE GENOMIC DNA]</scope>
    <source>
        <strain evidence="11 12">Map64</strain>
    </source>
</reference>
<dbReference type="FunFam" id="1.10.10.60:FF:000059">
    <property type="entry name" value="TGFB-induced factor homeobox 1"/>
    <property type="match status" value="1"/>
</dbReference>
<dbReference type="GO" id="GO:0006355">
    <property type="term" value="P:regulation of DNA-templated transcription"/>
    <property type="evidence" value="ECO:0007669"/>
    <property type="project" value="InterPro"/>
</dbReference>
<evidence type="ECO:0000256" key="4">
    <source>
        <dbReference type="ARBA" id="ARBA00023155"/>
    </source>
</evidence>
<comment type="similarity">
    <text evidence="7">Belongs to the TALE/TGIF homeobox family.</text>
</comment>
<feature type="DNA-binding region" description="Homeobox" evidence="8">
    <location>
        <begin position="252"/>
        <end position="314"/>
    </location>
</feature>
<keyword evidence="12" id="KW-1185">Reference proteome</keyword>
<dbReference type="Pfam" id="PF05920">
    <property type="entry name" value="Homeobox_KN"/>
    <property type="match status" value="1"/>
</dbReference>
<gene>
    <name evidence="11" type="ORF">CDD81_4812</name>
</gene>
<feature type="region of interest" description="Disordered" evidence="9">
    <location>
        <begin position="159"/>
        <end position="195"/>
    </location>
</feature>
<dbReference type="Proteomes" id="UP000226192">
    <property type="component" value="Unassembled WGS sequence"/>
</dbReference>
<keyword evidence="3 8" id="KW-0238">DNA-binding</keyword>
<dbReference type="InterPro" id="IPR008422">
    <property type="entry name" value="KN_HD"/>
</dbReference>
<evidence type="ECO:0000256" key="1">
    <source>
        <dbReference type="ARBA" id="ARBA00004123"/>
    </source>
</evidence>
<evidence type="ECO:0000256" key="6">
    <source>
        <dbReference type="ARBA" id="ARBA00023242"/>
    </source>
</evidence>
<dbReference type="OrthoDB" id="10056939at2759"/>
<dbReference type="CDD" id="cd00086">
    <property type="entry name" value="homeodomain"/>
    <property type="match status" value="1"/>
</dbReference>
<feature type="compositionally biased region" description="Low complexity" evidence="9">
    <location>
        <begin position="159"/>
        <end position="170"/>
    </location>
</feature>
<feature type="domain" description="Homeobox" evidence="10">
    <location>
        <begin position="250"/>
        <end position="313"/>
    </location>
</feature>
<dbReference type="SMART" id="SM00389">
    <property type="entry name" value="HOX"/>
    <property type="match status" value="1"/>
</dbReference>
<evidence type="ECO:0000256" key="3">
    <source>
        <dbReference type="ARBA" id="ARBA00023125"/>
    </source>
</evidence>
<dbReference type="STRING" id="1399860.A0A2C5XDL3"/>
<feature type="region of interest" description="Disordered" evidence="9">
    <location>
        <begin position="1"/>
        <end position="140"/>
    </location>
</feature>
<dbReference type="PANTHER" id="PTHR11850">
    <property type="entry name" value="HOMEOBOX PROTEIN TRANSCRIPTION FACTORS"/>
    <property type="match status" value="1"/>
</dbReference>
<evidence type="ECO:0000256" key="9">
    <source>
        <dbReference type="SAM" id="MobiDB-lite"/>
    </source>
</evidence>
<dbReference type="GO" id="GO:0005634">
    <property type="term" value="C:nucleus"/>
    <property type="evidence" value="ECO:0007669"/>
    <property type="project" value="UniProtKB-SubCell"/>
</dbReference>
<feature type="region of interest" description="Disordered" evidence="9">
    <location>
        <begin position="359"/>
        <end position="395"/>
    </location>
</feature>
<name>A0A2C5XDL3_9HYPO</name>
<keyword evidence="5" id="KW-0804">Transcription</keyword>
<dbReference type="AlphaFoldDB" id="A0A2C5XDL3"/>
<dbReference type="InterPro" id="IPR050224">
    <property type="entry name" value="TALE_homeobox"/>
</dbReference>
<comment type="subcellular location">
    <subcellularLocation>
        <location evidence="1 8">Nucleus</location>
    </subcellularLocation>
</comment>
<keyword evidence="6 8" id="KW-0539">Nucleus</keyword>
<evidence type="ECO:0000256" key="2">
    <source>
        <dbReference type="ARBA" id="ARBA00023015"/>
    </source>
</evidence>
<evidence type="ECO:0000256" key="8">
    <source>
        <dbReference type="PROSITE-ProRule" id="PRU00108"/>
    </source>
</evidence>
<protein>
    <recommendedName>
        <fullName evidence="10">Homeobox domain-containing protein</fullName>
    </recommendedName>
</protein>
<dbReference type="GO" id="GO:0003677">
    <property type="term" value="F:DNA binding"/>
    <property type="evidence" value="ECO:0007669"/>
    <property type="project" value="UniProtKB-UniRule"/>
</dbReference>
<dbReference type="EMBL" id="NJET01000335">
    <property type="protein sequence ID" value="PHH58698.1"/>
    <property type="molecule type" value="Genomic_DNA"/>
</dbReference>
<dbReference type="SUPFAM" id="SSF46689">
    <property type="entry name" value="Homeodomain-like"/>
    <property type="match status" value="1"/>
</dbReference>
<evidence type="ECO:0000256" key="7">
    <source>
        <dbReference type="ARBA" id="ARBA00038021"/>
    </source>
</evidence>
<evidence type="ECO:0000259" key="10">
    <source>
        <dbReference type="PROSITE" id="PS50071"/>
    </source>
</evidence>
<sequence>MSILAMATPSSHSSMFGHDIGRHLSRPSFDYSRPRSENKPVALPSIRQTFPDLHLDGSLADASSSRSHSQRPPSGAGRPPLASPEYVHSPDFNKRRRISSEDDQSAYRARQVPRLYRSPDMSLSRQLTPPRREAPCAAESWASPTRPLFMPAPVEMNTSLESRPSLPSLPTAVSRPREPVSMERPPAPSYQSQDYGYPYHHPTRYQSLSASAIRPLDRASFSSTGGGYGPPYHDMNRCGDLGGMGLGVDGKQRKRRGNLPKETTDKLRAWFVAHLQHPYPTEDEKQELMRQTGLQMNQISNWFINARRRQLPAMINSARAEADVISGRIGSAGAGADNKILASTERAADYHTGPVKRHDAYNLPLSDGESGGYDEDMGSSGLRKRRAGDLHRESI</sequence>
<evidence type="ECO:0000313" key="12">
    <source>
        <dbReference type="Proteomes" id="UP000226192"/>
    </source>
</evidence>
<evidence type="ECO:0000256" key="5">
    <source>
        <dbReference type="ARBA" id="ARBA00023163"/>
    </source>
</evidence>
<keyword evidence="2" id="KW-0805">Transcription regulation</keyword>
<accession>A0A2C5XDL3</accession>
<dbReference type="PROSITE" id="PS50071">
    <property type="entry name" value="HOMEOBOX_2"/>
    <property type="match status" value="1"/>
</dbReference>
<keyword evidence="4 8" id="KW-0371">Homeobox</keyword>
<organism evidence="11 12">
    <name type="scientific">Ophiocordyceps australis</name>
    <dbReference type="NCBI Taxonomy" id="1399860"/>
    <lineage>
        <taxon>Eukaryota</taxon>
        <taxon>Fungi</taxon>
        <taxon>Dikarya</taxon>
        <taxon>Ascomycota</taxon>
        <taxon>Pezizomycotina</taxon>
        <taxon>Sordariomycetes</taxon>
        <taxon>Hypocreomycetidae</taxon>
        <taxon>Hypocreales</taxon>
        <taxon>Ophiocordycipitaceae</taxon>
        <taxon>Ophiocordyceps</taxon>
    </lineage>
</organism>
<proteinExistence type="inferred from homology"/>
<dbReference type="InterPro" id="IPR009057">
    <property type="entry name" value="Homeodomain-like_sf"/>
</dbReference>
<comment type="caution">
    <text evidence="11">The sequence shown here is derived from an EMBL/GenBank/DDBJ whole genome shotgun (WGS) entry which is preliminary data.</text>
</comment>